<dbReference type="PANTHER" id="PTHR41983:SF2">
    <property type="entry name" value="SHORT-CHAIN FATTY ACID TRANSPORTER-RELATED"/>
    <property type="match status" value="1"/>
</dbReference>
<dbReference type="AlphaFoldDB" id="X1UYK9"/>
<gene>
    <name evidence="2" type="ORF">S12H4_61751</name>
</gene>
<comment type="caution">
    <text evidence="2">The sequence shown here is derived from an EMBL/GenBank/DDBJ whole genome shotgun (WGS) entry which is preliminary data.</text>
</comment>
<keyword evidence="1" id="KW-1133">Transmembrane helix</keyword>
<dbReference type="EMBL" id="BARW01041113">
    <property type="protein sequence ID" value="GAJ22534.1"/>
    <property type="molecule type" value="Genomic_DNA"/>
</dbReference>
<dbReference type="PANTHER" id="PTHR41983">
    <property type="entry name" value="SHORT-CHAIN FATTY ACID TRANSPORTER-RELATED"/>
    <property type="match status" value="1"/>
</dbReference>
<accession>X1UYK9</accession>
<organism evidence="2">
    <name type="scientific">marine sediment metagenome</name>
    <dbReference type="NCBI Taxonomy" id="412755"/>
    <lineage>
        <taxon>unclassified sequences</taxon>
        <taxon>metagenomes</taxon>
        <taxon>ecological metagenomes</taxon>
    </lineage>
</organism>
<evidence type="ECO:0000313" key="2">
    <source>
        <dbReference type="EMBL" id="GAJ22534.1"/>
    </source>
</evidence>
<proteinExistence type="predicted"/>
<protein>
    <submittedName>
        <fullName evidence="2">Uncharacterized protein</fullName>
    </submittedName>
</protein>
<keyword evidence="1" id="KW-0472">Membrane</keyword>
<feature type="transmembrane region" description="Helical" evidence="1">
    <location>
        <begin position="20"/>
        <end position="42"/>
    </location>
</feature>
<feature type="non-terminal residue" evidence="2">
    <location>
        <position position="68"/>
    </location>
</feature>
<reference evidence="2" key="1">
    <citation type="journal article" date="2014" name="Front. Microbiol.">
        <title>High frequency of phylogenetically diverse reductive dehalogenase-homologous genes in deep subseafloor sedimentary metagenomes.</title>
        <authorList>
            <person name="Kawai M."/>
            <person name="Futagami T."/>
            <person name="Toyoda A."/>
            <person name="Takaki Y."/>
            <person name="Nishi S."/>
            <person name="Hori S."/>
            <person name="Arai W."/>
            <person name="Tsubouchi T."/>
            <person name="Morono Y."/>
            <person name="Uchiyama I."/>
            <person name="Ito T."/>
            <person name="Fujiyama A."/>
            <person name="Inagaki F."/>
            <person name="Takami H."/>
        </authorList>
    </citation>
    <scope>NUCLEOTIDE SEQUENCE</scope>
    <source>
        <strain evidence="2">Expedition CK06-06</strain>
    </source>
</reference>
<evidence type="ECO:0000256" key="1">
    <source>
        <dbReference type="SAM" id="Phobius"/>
    </source>
</evidence>
<keyword evidence="1" id="KW-0812">Transmembrane</keyword>
<dbReference type="Pfam" id="PF02667">
    <property type="entry name" value="SCFA_trans"/>
    <property type="match status" value="1"/>
</dbReference>
<name>X1UYK9_9ZZZZ</name>
<dbReference type="GO" id="GO:0005886">
    <property type="term" value="C:plasma membrane"/>
    <property type="evidence" value="ECO:0007669"/>
    <property type="project" value="TreeGrafter"/>
</dbReference>
<dbReference type="InterPro" id="IPR006160">
    <property type="entry name" value="SCFA_transpt_AtoE"/>
</dbReference>
<sequence length="68" mass="7397">MAWAIQGANPYESMGFMYQGFWGFLAFAMQMCLILLLGYAIAFHPAVGRLIKGLCGLPRNGKQAAALV</sequence>